<feature type="compositionally biased region" description="Acidic residues" evidence="1">
    <location>
        <begin position="57"/>
        <end position="82"/>
    </location>
</feature>
<accession>A0A553N8S8</accession>
<dbReference type="EMBL" id="VCGU01000459">
    <property type="protein sequence ID" value="TRY61842.1"/>
    <property type="molecule type" value="Genomic_DNA"/>
</dbReference>
<sequence>MAQPLPYDLGPPGLASLERFMEDRRRRDEEDPSTGRPPGPQPQPGVALRLPGSGQSSEEEDHDDDEVEDEDEVEDGGVEGEVEAECALVRRPPQPCRGGPWGRCKRTSIYRTYSLTRRGRRGCGGSIHRVPGLAPAYAQRVLRQHDGLRSAMHQSNVTI</sequence>
<evidence type="ECO:0000256" key="1">
    <source>
        <dbReference type="SAM" id="MobiDB-lite"/>
    </source>
</evidence>
<name>A0A553N8S8_TIGCA</name>
<feature type="region of interest" description="Disordered" evidence="1">
    <location>
        <begin position="1"/>
        <end position="82"/>
    </location>
</feature>
<dbReference type="Proteomes" id="UP000318571">
    <property type="component" value="Chromosome 8"/>
</dbReference>
<evidence type="ECO:0000313" key="2">
    <source>
        <dbReference type="EMBL" id="TRY61842.1"/>
    </source>
</evidence>
<evidence type="ECO:0000313" key="3">
    <source>
        <dbReference type="Proteomes" id="UP000318571"/>
    </source>
</evidence>
<dbReference type="AlphaFoldDB" id="A0A553N8S8"/>
<organism evidence="2 3">
    <name type="scientific">Tigriopus californicus</name>
    <name type="common">Marine copepod</name>
    <dbReference type="NCBI Taxonomy" id="6832"/>
    <lineage>
        <taxon>Eukaryota</taxon>
        <taxon>Metazoa</taxon>
        <taxon>Ecdysozoa</taxon>
        <taxon>Arthropoda</taxon>
        <taxon>Crustacea</taxon>
        <taxon>Multicrustacea</taxon>
        <taxon>Hexanauplia</taxon>
        <taxon>Copepoda</taxon>
        <taxon>Harpacticoida</taxon>
        <taxon>Harpacticidae</taxon>
        <taxon>Tigriopus</taxon>
    </lineage>
</organism>
<keyword evidence="3" id="KW-1185">Reference proteome</keyword>
<feature type="compositionally biased region" description="Basic and acidic residues" evidence="1">
    <location>
        <begin position="19"/>
        <end position="29"/>
    </location>
</feature>
<protein>
    <submittedName>
        <fullName evidence="2">Uncharacterized protein</fullName>
    </submittedName>
</protein>
<proteinExistence type="predicted"/>
<gene>
    <name evidence="2" type="ORF">TCAL_17205</name>
</gene>
<reference evidence="2 3" key="1">
    <citation type="journal article" date="2018" name="Nat. Ecol. Evol.">
        <title>Genomic signatures of mitonuclear coevolution across populations of Tigriopus californicus.</title>
        <authorList>
            <person name="Barreto F.S."/>
            <person name="Watson E.T."/>
            <person name="Lima T.G."/>
            <person name="Willett C.S."/>
            <person name="Edmands S."/>
            <person name="Li W."/>
            <person name="Burton R.S."/>
        </authorList>
    </citation>
    <scope>NUCLEOTIDE SEQUENCE [LARGE SCALE GENOMIC DNA]</scope>
    <source>
        <strain evidence="2 3">San Diego</strain>
    </source>
</reference>
<comment type="caution">
    <text evidence="2">The sequence shown here is derived from an EMBL/GenBank/DDBJ whole genome shotgun (WGS) entry which is preliminary data.</text>
</comment>